<dbReference type="PANTHER" id="PTHR33647">
    <property type="entry name" value="OS01G0793900 PROTEIN"/>
    <property type="match status" value="1"/>
</dbReference>
<evidence type="ECO:0000256" key="1">
    <source>
        <dbReference type="SAM" id="MobiDB-lite"/>
    </source>
</evidence>
<sequence length="124" mass="13556">MGNCLERRSRRSSLGGGGGGGAATHYAKPNAVWVEEEVGRKEEEACKGEGEPPPATTEVKIRITRKQLEELLRRVEDGKHGEGEGGVPVRDVVSELLSVASTSSNFRHREEGHQWRPSLQSIPE</sequence>
<keyword evidence="3" id="KW-1185">Reference proteome</keyword>
<evidence type="ECO:0000313" key="3">
    <source>
        <dbReference type="Proteomes" id="UP000636709"/>
    </source>
</evidence>
<dbReference type="EMBL" id="JACEFO010001827">
    <property type="protein sequence ID" value="KAF8700382.1"/>
    <property type="molecule type" value="Genomic_DNA"/>
</dbReference>
<proteinExistence type="predicted"/>
<feature type="region of interest" description="Disordered" evidence="1">
    <location>
        <begin position="1"/>
        <end position="29"/>
    </location>
</feature>
<dbReference type="Proteomes" id="UP000636709">
    <property type="component" value="Unassembled WGS sequence"/>
</dbReference>
<gene>
    <name evidence="2" type="ORF">HU200_034317</name>
</gene>
<accession>A0A835BVL8</accession>
<dbReference type="PANTHER" id="PTHR33647:SF25">
    <property type="entry name" value="OS07G0516400 PROTEIN"/>
    <property type="match status" value="1"/>
</dbReference>
<dbReference type="OrthoDB" id="610799at2759"/>
<feature type="region of interest" description="Disordered" evidence="1">
    <location>
        <begin position="101"/>
        <end position="124"/>
    </location>
</feature>
<comment type="caution">
    <text evidence="2">The sequence shown here is derived from an EMBL/GenBank/DDBJ whole genome shotgun (WGS) entry which is preliminary data.</text>
</comment>
<protein>
    <submittedName>
        <fullName evidence="2">Uncharacterized protein</fullName>
    </submittedName>
</protein>
<name>A0A835BVL8_9POAL</name>
<organism evidence="2 3">
    <name type="scientific">Digitaria exilis</name>
    <dbReference type="NCBI Taxonomy" id="1010633"/>
    <lineage>
        <taxon>Eukaryota</taxon>
        <taxon>Viridiplantae</taxon>
        <taxon>Streptophyta</taxon>
        <taxon>Embryophyta</taxon>
        <taxon>Tracheophyta</taxon>
        <taxon>Spermatophyta</taxon>
        <taxon>Magnoliopsida</taxon>
        <taxon>Liliopsida</taxon>
        <taxon>Poales</taxon>
        <taxon>Poaceae</taxon>
        <taxon>PACMAD clade</taxon>
        <taxon>Panicoideae</taxon>
        <taxon>Panicodae</taxon>
        <taxon>Paniceae</taxon>
        <taxon>Anthephorinae</taxon>
        <taxon>Digitaria</taxon>
    </lineage>
</organism>
<evidence type="ECO:0000313" key="2">
    <source>
        <dbReference type="EMBL" id="KAF8700382.1"/>
    </source>
</evidence>
<dbReference type="AlphaFoldDB" id="A0A835BVL8"/>
<reference evidence="2" key="1">
    <citation type="submission" date="2020-07" db="EMBL/GenBank/DDBJ databases">
        <title>Genome sequence and genetic diversity analysis of an under-domesticated orphan crop, white fonio (Digitaria exilis).</title>
        <authorList>
            <person name="Bennetzen J.L."/>
            <person name="Chen S."/>
            <person name="Ma X."/>
            <person name="Wang X."/>
            <person name="Yssel A.E.J."/>
            <person name="Chaluvadi S.R."/>
            <person name="Johnson M."/>
            <person name="Gangashetty P."/>
            <person name="Hamidou F."/>
            <person name="Sanogo M.D."/>
            <person name="Zwaenepoel A."/>
            <person name="Wallace J."/>
            <person name="Van De Peer Y."/>
            <person name="Van Deynze A."/>
        </authorList>
    </citation>
    <scope>NUCLEOTIDE SEQUENCE</scope>
    <source>
        <tissue evidence="2">Leaves</tissue>
    </source>
</reference>